<keyword evidence="2" id="KW-1133">Transmembrane helix</keyword>
<sequence>AQGIPGRPPRVCEQIVPPPCNPCPPGPPGPPGPNGEPGLTVSRVTDLVEEQKGIAIVRAKRKSKPNLIAYTGFEVSLTMEIIIAVAFFSGWKSTAQSWSWLRRSGKKELGNEAWSFYYLKLPQFWFSVLDFPLTITKFPIWMFSKLGLDGREFNFPLGVGDPEGYQKAGAASGHLEDSSEDTVHVSPGPDGSPGQPGQPGTPGKDGERGVCPKYCARDGGVFFEDGTRRRHRRLHGVALSTLNIVVCIIIHFFPLETAFNSSRRPRPPEGRRLAGHAPWRRIERNIYRGYKRLQLMSAIQPTSRCLIPPPQEV</sequence>
<evidence type="ECO:0000313" key="4">
    <source>
        <dbReference type="Proteomes" id="UP000271162"/>
    </source>
</evidence>
<organism evidence="5">
    <name type="scientific">Nippostrongylus brasiliensis</name>
    <name type="common">Rat hookworm</name>
    <dbReference type="NCBI Taxonomy" id="27835"/>
    <lineage>
        <taxon>Eukaryota</taxon>
        <taxon>Metazoa</taxon>
        <taxon>Ecdysozoa</taxon>
        <taxon>Nematoda</taxon>
        <taxon>Chromadorea</taxon>
        <taxon>Rhabditida</taxon>
        <taxon>Rhabditina</taxon>
        <taxon>Rhabditomorpha</taxon>
        <taxon>Strongyloidea</taxon>
        <taxon>Heligmosomidae</taxon>
        <taxon>Nippostrongylus</taxon>
    </lineage>
</organism>
<feature type="region of interest" description="Disordered" evidence="1">
    <location>
        <begin position="166"/>
        <end position="209"/>
    </location>
</feature>
<accession>A0A0N4YTN8</accession>
<evidence type="ECO:0000313" key="5">
    <source>
        <dbReference type="WBParaSite" id="NBR_0002061001-mRNA-1"/>
    </source>
</evidence>
<protein>
    <submittedName>
        <fullName evidence="5">Collagen triple helix repeat protein</fullName>
    </submittedName>
</protein>
<dbReference type="Gene3D" id="1.20.5.320">
    <property type="entry name" value="6-Phosphogluconate Dehydrogenase, domain 3"/>
    <property type="match status" value="1"/>
</dbReference>
<evidence type="ECO:0000256" key="2">
    <source>
        <dbReference type="SAM" id="Phobius"/>
    </source>
</evidence>
<feature type="transmembrane region" description="Helical" evidence="2">
    <location>
        <begin position="237"/>
        <end position="255"/>
    </location>
</feature>
<dbReference type="Proteomes" id="UP000271162">
    <property type="component" value="Unassembled WGS sequence"/>
</dbReference>
<name>A0A0N4YTN8_NIPBR</name>
<dbReference type="AlphaFoldDB" id="A0A0N4YTN8"/>
<reference evidence="3 4" key="2">
    <citation type="submission" date="2018-11" db="EMBL/GenBank/DDBJ databases">
        <authorList>
            <consortium name="Pathogen Informatics"/>
        </authorList>
    </citation>
    <scope>NUCLEOTIDE SEQUENCE [LARGE SCALE GENOMIC DNA]</scope>
</reference>
<feature type="compositionally biased region" description="Basic and acidic residues" evidence="1">
    <location>
        <begin position="174"/>
        <end position="183"/>
    </location>
</feature>
<proteinExistence type="predicted"/>
<keyword evidence="4" id="KW-1185">Reference proteome</keyword>
<feature type="transmembrane region" description="Helical" evidence="2">
    <location>
        <begin position="67"/>
        <end position="91"/>
    </location>
</feature>
<dbReference type="WBParaSite" id="NBR_0002061001-mRNA-1">
    <property type="protein sequence ID" value="NBR_0002061001-mRNA-1"/>
    <property type="gene ID" value="NBR_0002061001"/>
</dbReference>
<dbReference type="EMBL" id="UYSL01025324">
    <property type="protein sequence ID" value="VDL84348.1"/>
    <property type="molecule type" value="Genomic_DNA"/>
</dbReference>
<evidence type="ECO:0000313" key="3">
    <source>
        <dbReference type="EMBL" id="VDL84348.1"/>
    </source>
</evidence>
<evidence type="ECO:0000256" key="1">
    <source>
        <dbReference type="SAM" id="MobiDB-lite"/>
    </source>
</evidence>
<feature type="transmembrane region" description="Helical" evidence="2">
    <location>
        <begin position="124"/>
        <end position="143"/>
    </location>
</feature>
<dbReference type="STRING" id="27835.A0A0N4YTN8"/>
<feature type="compositionally biased region" description="Low complexity" evidence="1">
    <location>
        <begin position="186"/>
        <end position="195"/>
    </location>
</feature>
<keyword evidence="2" id="KW-0812">Transmembrane</keyword>
<reference evidence="5" key="1">
    <citation type="submission" date="2017-02" db="UniProtKB">
        <authorList>
            <consortium name="WormBaseParasite"/>
        </authorList>
    </citation>
    <scope>IDENTIFICATION</scope>
</reference>
<keyword evidence="2" id="KW-0472">Membrane</keyword>
<gene>
    <name evidence="3" type="ORF">NBR_LOCUS20611</name>
</gene>